<name>R4Z7A8_9ACTN</name>
<dbReference type="InterPro" id="IPR036397">
    <property type="entry name" value="RNaseH_sf"/>
</dbReference>
<dbReference type="GO" id="GO:0015074">
    <property type="term" value="P:DNA integration"/>
    <property type="evidence" value="ECO:0007669"/>
    <property type="project" value="InterPro"/>
</dbReference>
<dbReference type="STRING" id="1229780.BN381_610011"/>
<dbReference type="SUPFAM" id="SSF53098">
    <property type="entry name" value="Ribonuclease H-like"/>
    <property type="match status" value="1"/>
</dbReference>
<evidence type="ECO:0000256" key="1">
    <source>
        <dbReference type="SAM" id="MobiDB-lite"/>
    </source>
</evidence>
<dbReference type="EMBL" id="CANL01000058">
    <property type="protein sequence ID" value="CCM65227.1"/>
    <property type="molecule type" value="Genomic_DNA"/>
</dbReference>
<dbReference type="Pfam" id="PF13683">
    <property type="entry name" value="rve_3"/>
    <property type="match status" value="1"/>
</dbReference>
<dbReference type="GO" id="GO:0003676">
    <property type="term" value="F:nucleic acid binding"/>
    <property type="evidence" value="ECO:0007669"/>
    <property type="project" value="InterPro"/>
</dbReference>
<dbReference type="InterPro" id="IPR012337">
    <property type="entry name" value="RNaseH-like_sf"/>
</dbReference>
<dbReference type="eggNOG" id="COG2801">
    <property type="taxonomic scope" value="Bacteria"/>
</dbReference>
<dbReference type="HOGENOM" id="CLU_064679_2_0_11"/>
<protein>
    <submittedName>
        <fullName evidence="3">Integrase catalytic region</fullName>
    </submittedName>
</protein>
<comment type="caution">
    <text evidence="3">The sequence shown here is derived from an EMBL/GenBank/DDBJ whole genome shotgun (WGS) entry which is preliminary data.</text>
</comment>
<gene>
    <name evidence="3" type="ORF">BN381_610011</name>
</gene>
<evidence type="ECO:0000313" key="4">
    <source>
        <dbReference type="Proteomes" id="UP000018291"/>
    </source>
</evidence>
<feature type="region of interest" description="Disordered" evidence="1">
    <location>
        <begin position="170"/>
        <end position="193"/>
    </location>
</feature>
<sequence length="212" mass="23879">MWKVLRAAGIDPIRDRSGPSWSEFIHSQSKAIMATDFACVDNALLRRFHALFVIEVATRRVHLAGITPNPTGSWTTQAARNLTMRLGDRHPFRFVIRDGAGQFTRSFDAVLAGSGITAIRTPPRSPQANAFAERWVRTLSHELLDPTIIWNERQLRQLLEEYLEHYNSHRPHRGLHQRAPNDTADVTPIGTGQPIKRHTSCAGLINEYQSAA</sequence>
<organism evidence="3 4">
    <name type="scientific">Candidatus Neomicrothrix parvicella RN1</name>
    <dbReference type="NCBI Taxonomy" id="1229780"/>
    <lineage>
        <taxon>Bacteria</taxon>
        <taxon>Bacillati</taxon>
        <taxon>Actinomycetota</taxon>
        <taxon>Acidimicrobiia</taxon>
        <taxon>Acidimicrobiales</taxon>
        <taxon>Microthrixaceae</taxon>
        <taxon>Candidatus Neomicrothrix</taxon>
    </lineage>
</organism>
<accession>R4Z7A8</accession>
<feature type="domain" description="Integrase catalytic" evidence="2">
    <location>
        <begin position="15"/>
        <end position="188"/>
    </location>
</feature>
<proteinExistence type="predicted"/>
<evidence type="ECO:0000259" key="2">
    <source>
        <dbReference type="PROSITE" id="PS50994"/>
    </source>
</evidence>
<dbReference type="AlphaFoldDB" id="R4Z7A8"/>
<keyword evidence="4" id="KW-1185">Reference proteome</keyword>
<dbReference type="PROSITE" id="PS50994">
    <property type="entry name" value="INTEGRASE"/>
    <property type="match status" value="1"/>
</dbReference>
<dbReference type="Proteomes" id="UP000018291">
    <property type="component" value="Unassembled WGS sequence"/>
</dbReference>
<dbReference type="InterPro" id="IPR001584">
    <property type="entry name" value="Integrase_cat-core"/>
</dbReference>
<evidence type="ECO:0000313" key="3">
    <source>
        <dbReference type="EMBL" id="CCM65227.1"/>
    </source>
</evidence>
<reference evidence="3 4" key="1">
    <citation type="journal article" date="2013" name="ISME J.">
        <title>Metabolic model for the filamentous 'Candidatus Microthrix parvicella' based on genomic and metagenomic analyses.</title>
        <authorList>
            <person name="Jon McIlroy S."/>
            <person name="Kristiansen R."/>
            <person name="Albertsen M."/>
            <person name="Michael Karst S."/>
            <person name="Rossetti S."/>
            <person name="Lund Nielsen J."/>
            <person name="Tandoi V."/>
            <person name="James Seviour R."/>
            <person name="Nielsen P.H."/>
        </authorList>
    </citation>
    <scope>NUCLEOTIDE SEQUENCE [LARGE SCALE GENOMIC DNA]</scope>
    <source>
        <strain evidence="3 4">RN1</strain>
    </source>
</reference>
<dbReference type="Gene3D" id="3.30.420.10">
    <property type="entry name" value="Ribonuclease H-like superfamily/Ribonuclease H"/>
    <property type="match status" value="1"/>
</dbReference>